<feature type="non-terminal residue" evidence="2">
    <location>
        <position position="224"/>
    </location>
</feature>
<evidence type="ECO:0000313" key="2">
    <source>
        <dbReference type="EMBL" id="KKM84661.1"/>
    </source>
</evidence>
<dbReference type="AlphaFoldDB" id="A0A0F9LBE6"/>
<reference evidence="2" key="1">
    <citation type="journal article" date="2015" name="Nature">
        <title>Complex archaea that bridge the gap between prokaryotes and eukaryotes.</title>
        <authorList>
            <person name="Spang A."/>
            <person name="Saw J.H."/>
            <person name="Jorgensen S.L."/>
            <person name="Zaremba-Niedzwiedzka K."/>
            <person name="Martijn J."/>
            <person name="Lind A.E."/>
            <person name="van Eijk R."/>
            <person name="Schleper C."/>
            <person name="Guy L."/>
            <person name="Ettema T.J."/>
        </authorList>
    </citation>
    <scope>NUCLEOTIDE SEQUENCE</scope>
</reference>
<dbReference type="Pfam" id="PF17657">
    <property type="entry name" value="DNA_pol3_finger"/>
    <property type="match status" value="1"/>
</dbReference>
<dbReference type="InterPro" id="IPR004805">
    <property type="entry name" value="DnaE2/DnaE/PolC"/>
</dbReference>
<comment type="caution">
    <text evidence="2">The sequence shown here is derived from an EMBL/GenBank/DDBJ whole genome shotgun (WGS) entry which is preliminary data.</text>
</comment>
<dbReference type="GO" id="GO:0008408">
    <property type="term" value="F:3'-5' exonuclease activity"/>
    <property type="evidence" value="ECO:0007669"/>
    <property type="project" value="InterPro"/>
</dbReference>
<dbReference type="InterPro" id="IPR040982">
    <property type="entry name" value="DNA_pol3_finger"/>
</dbReference>
<feature type="domain" description="DNA polymerase III alpha subunit finger" evidence="1">
    <location>
        <begin position="17"/>
        <end position="164"/>
    </location>
</feature>
<dbReference type="GO" id="GO:0006260">
    <property type="term" value="P:DNA replication"/>
    <property type="evidence" value="ECO:0007669"/>
    <property type="project" value="InterPro"/>
</dbReference>
<dbReference type="EMBL" id="LAZR01007531">
    <property type="protein sequence ID" value="KKM84661.1"/>
    <property type="molecule type" value="Genomic_DNA"/>
</dbReference>
<organism evidence="2">
    <name type="scientific">marine sediment metagenome</name>
    <dbReference type="NCBI Taxonomy" id="412755"/>
    <lineage>
        <taxon>unclassified sequences</taxon>
        <taxon>metagenomes</taxon>
        <taxon>ecological metagenomes</taxon>
    </lineage>
</organism>
<name>A0A0F9LBE6_9ZZZZ</name>
<proteinExistence type="predicted"/>
<protein>
    <recommendedName>
        <fullName evidence="1">DNA polymerase III alpha subunit finger domain-containing protein</fullName>
    </recommendedName>
</protein>
<dbReference type="PANTHER" id="PTHR32294:SF0">
    <property type="entry name" value="DNA POLYMERASE III SUBUNIT ALPHA"/>
    <property type="match status" value="1"/>
</dbReference>
<dbReference type="PANTHER" id="PTHR32294">
    <property type="entry name" value="DNA POLYMERASE III SUBUNIT ALPHA"/>
    <property type="match status" value="1"/>
</dbReference>
<evidence type="ECO:0000259" key="1">
    <source>
        <dbReference type="Pfam" id="PF17657"/>
    </source>
</evidence>
<accession>A0A0F9LBE6</accession>
<sequence length="224" mass="25557">MTEIQFTKCKCCVVPGKFDIENIPLDCEATWKLISGGYTIGVFQVEKKLGQDWARKVKPNNIEEQASLVSLLRPGPLESLMSQHYVDVKSGKKELEYLHESLIPILDTTYGCLVYQEQALRIAVDIAGFSPENADNLRKAIAKKLPKLMAELKEKFIAGANKRGLVDSETAEEIFSWIEKCQRYSFNKAHAVSYAMVGYQTAWMKCHFPHEFFTSWLTYSHYKS</sequence>
<gene>
    <name evidence="2" type="ORF">LCGC14_1296980</name>
</gene>